<organism evidence="5 6">
    <name type="scientific">Dictyobacter kobayashii</name>
    <dbReference type="NCBI Taxonomy" id="2014872"/>
    <lineage>
        <taxon>Bacteria</taxon>
        <taxon>Bacillati</taxon>
        <taxon>Chloroflexota</taxon>
        <taxon>Ktedonobacteria</taxon>
        <taxon>Ktedonobacterales</taxon>
        <taxon>Dictyobacteraceae</taxon>
        <taxon>Dictyobacter</taxon>
    </lineage>
</organism>
<protein>
    <submittedName>
        <fullName evidence="5">LacI family transcriptional regulator</fullName>
    </submittedName>
</protein>
<evidence type="ECO:0000313" key="6">
    <source>
        <dbReference type="Proteomes" id="UP000287188"/>
    </source>
</evidence>
<dbReference type="SUPFAM" id="SSF47413">
    <property type="entry name" value="lambda repressor-like DNA-binding domains"/>
    <property type="match status" value="1"/>
</dbReference>
<keyword evidence="3" id="KW-0804">Transcription</keyword>
<reference evidence="6" key="1">
    <citation type="submission" date="2018-12" db="EMBL/GenBank/DDBJ databases">
        <title>Tengunoibacter tsumagoiensis gen. nov., sp. nov., Dictyobacter kobayashii sp. nov., D. alpinus sp. nov., and D. joshuensis sp. nov. and description of Dictyobacteraceae fam. nov. within the order Ktedonobacterales isolated from Tengu-no-mugimeshi.</title>
        <authorList>
            <person name="Wang C.M."/>
            <person name="Zheng Y."/>
            <person name="Sakai Y."/>
            <person name="Toyoda A."/>
            <person name="Minakuchi Y."/>
            <person name="Abe K."/>
            <person name="Yokota A."/>
            <person name="Yabe S."/>
        </authorList>
    </citation>
    <scope>NUCLEOTIDE SEQUENCE [LARGE SCALE GENOMIC DNA]</scope>
    <source>
        <strain evidence="6">Uno11</strain>
    </source>
</reference>
<dbReference type="Pfam" id="PF13377">
    <property type="entry name" value="Peripla_BP_3"/>
    <property type="match status" value="1"/>
</dbReference>
<accession>A0A402AUA2</accession>
<dbReference type="InterPro" id="IPR046335">
    <property type="entry name" value="LacI/GalR-like_sensor"/>
</dbReference>
<gene>
    <name evidence="5" type="ORF">KDK_65000</name>
</gene>
<dbReference type="Proteomes" id="UP000287188">
    <property type="component" value="Unassembled WGS sequence"/>
</dbReference>
<name>A0A402AUA2_9CHLR</name>
<dbReference type="SUPFAM" id="SSF53822">
    <property type="entry name" value="Periplasmic binding protein-like I"/>
    <property type="match status" value="1"/>
</dbReference>
<dbReference type="PROSITE" id="PS50932">
    <property type="entry name" value="HTH_LACI_2"/>
    <property type="match status" value="1"/>
</dbReference>
<dbReference type="PANTHER" id="PTHR30146:SF109">
    <property type="entry name" value="HTH-TYPE TRANSCRIPTIONAL REGULATOR GALS"/>
    <property type="match status" value="1"/>
</dbReference>
<dbReference type="OrthoDB" id="9775106at2"/>
<evidence type="ECO:0000256" key="3">
    <source>
        <dbReference type="ARBA" id="ARBA00023163"/>
    </source>
</evidence>
<keyword evidence="1" id="KW-0805">Transcription regulation</keyword>
<proteinExistence type="predicted"/>
<feature type="domain" description="HTH lacI-type" evidence="4">
    <location>
        <begin position="2"/>
        <end position="56"/>
    </location>
</feature>
<dbReference type="SMART" id="SM00354">
    <property type="entry name" value="HTH_LACI"/>
    <property type="match status" value="1"/>
</dbReference>
<evidence type="ECO:0000256" key="2">
    <source>
        <dbReference type="ARBA" id="ARBA00023125"/>
    </source>
</evidence>
<keyword evidence="6" id="KW-1185">Reference proteome</keyword>
<evidence type="ECO:0000313" key="5">
    <source>
        <dbReference type="EMBL" id="GCE22700.1"/>
    </source>
</evidence>
<dbReference type="Gene3D" id="3.40.50.2300">
    <property type="match status" value="2"/>
</dbReference>
<dbReference type="InterPro" id="IPR028082">
    <property type="entry name" value="Peripla_BP_I"/>
</dbReference>
<dbReference type="RefSeq" id="WP_126555846.1">
    <property type="nucleotide sequence ID" value="NZ_BIFS01000002.1"/>
</dbReference>
<dbReference type="CDD" id="cd01392">
    <property type="entry name" value="HTH_LacI"/>
    <property type="match status" value="1"/>
</dbReference>
<dbReference type="CDD" id="cd06267">
    <property type="entry name" value="PBP1_LacI_sugar_binding-like"/>
    <property type="match status" value="1"/>
</dbReference>
<dbReference type="InterPro" id="IPR000843">
    <property type="entry name" value="HTH_LacI"/>
</dbReference>
<dbReference type="EMBL" id="BIFS01000002">
    <property type="protein sequence ID" value="GCE22700.1"/>
    <property type="molecule type" value="Genomic_DNA"/>
</dbReference>
<dbReference type="GO" id="GO:0003700">
    <property type="term" value="F:DNA-binding transcription factor activity"/>
    <property type="evidence" value="ECO:0007669"/>
    <property type="project" value="TreeGrafter"/>
</dbReference>
<dbReference type="GO" id="GO:0000976">
    <property type="term" value="F:transcription cis-regulatory region binding"/>
    <property type="evidence" value="ECO:0007669"/>
    <property type="project" value="TreeGrafter"/>
</dbReference>
<sequence length="354" mass="38794">MVTSEQVARLAGVSRATVSRALNGSPRVSAEARKRIQEAIASLGYEPDVVAQSLVRQRSRTIALCLFYGDRKSTVFSSFGETQHYFYLDMLRDVEQEIAAAHYDLLLPSSPYAQKNYVRSLQMRHVAGIIAVAMNPADARIKALLEAAIPTVFIDSISQGKNSTYVTSDNLEGSRQATEHLIQLGHQRIVTLISGTDGPIGSARLTGYRQALQQAGLPIDDQLIYPSGWNTEEAYQTTLTLLQERQPRDFTAIVAGSDLMAIGVLRALHQHGLRVPGDVSVVGFDDVNLCRYTEPPLTTIRQNRAAMVQAAVQRLISMIESEDEQHASGLPPIITPIELVMRESTGPVTLPDQA</sequence>
<evidence type="ECO:0000256" key="1">
    <source>
        <dbReference type="ARBA" id="ARBA00023015"/>
    </source>
</evidence>
<dbReference type="AlphaFoldDB" id="A0A402AUA2"/>
<dbReference type="Gene3D" id="1.10.260.40">
    <property type="entry name" value="lambda repressor-like DNA-binding domains"/>
    <property type="match status" value="1"/>
</dbReference>
<dbReference type="PANTHER" id="PTHR30146">
    <property type="entry name" value="LACI-RELATED TRANSCRIPTIONAL REPRESSOR"/>
    <property type="match status" value="1"/>
</dbReference>
<dbReference type="Pfam" id="PF00356">
    <property type="entry name" value="LacI"/>
    <property type="match status" value="1"/>
</dbReference>
<comment type="caution">
    <text evidence="5">The sequence shown here is derived from an EMBL/GenBank/DDBJ whole genome shotgun (WGS) entry which is preliminary data.</text>
</comment>
<dbReference type="InterPro" id="IPR010982">
    <property type="entry name" value="Lambda_DNA-bd_dom_sf"/>
</dbReference>
<evidence type="ECO:0000259" key="4">
    <source>
        <dbReference type="PROSITE" id="PS50932"/>
    </source>
</evidence>
<keyword evidence="2" id="KW-0238">DNA-binding</keyword>